<dbReference type="SUPFAM" id="SSF46689">
    <property type="entry name" value="Homeodomain-like"/>
    <property type="match status" value="1"/>
</dbReference>
<organism evidence="4 5">
    <name type="scientific">Clostridium collagenovorans DSM 3089</name>
    <dbReference type="NCBI Taxonomy" id="1121306"/>
    <lineage>
        <taxon>Bacteria</taxon>
        <taxon>Bacillati</taxon>
        <taxon>Bacillota</taxon>
        <taxon>Clostridia</taxon>
        <taxon>Eubacteriales</taxon>
        <taxon>Clostridiaceae</taxon>
        <taxon>Clostridium</taxon>
    </lineage>
</organism>
<dbReference type="Pfam" id="PF00440">
    <property type="entry name" value="TetR_N"/>
    <property type="match status" value="1"/>
</dbReference>
<dbReference type="Proteomes" id="UP000184526">
    <property type="component" value="Unassembled WGS sequence"/>
</dbReference>
<reference evidence="4 5" key="1">
    <citation type="submission" date="2016-11" db="EMBL/GenBank/DDBJ databases">
        <authorList>
            <person name="Jaros S."/>
            <person name="Januszkiewicz K."/>
            <person name="Wedrychowicz H."/>
        </authorList>
    </citation>
    <scope>NUCLEOTIDE SEQUENCE [LARGE SCALE GENOMIC DNA]</scope>
    <source>
        <strain evidence="4 5">DSM 3089</strain>
    </source>
</reference>
<evidence type="ECO:0000313" key="5">
    <source>
        <dbReference type="Proteomes" id="UP000184526"/>
    </source>
</evidence>
<keyword evidence="5" id="KW-1185">Reference proteome</keyword>
<dbReference type="PRINTS" id="PR00455">
    <property type="entry name" value="HTHTETR"/>
</dbReference>
<keyword evidence="1 2" id="KW-0238">DNA-binding</keyword>
<dbReference type="EMBL" id="FQXP01000003">
    <property type="protein sequence ID" value="SHH59209.1"/>
    <property type="molecule type" value="Genomic_DNA"/>
</dbReference>
<dbReference type="OrthoDB" id="9812993at2"/>
<dbReference type="AlphaFoldDB" id="A0A1M5U8D2"/>
<feature type="domain" description="HTH tetR-type" evidence="3">
    <location>
        <begin position="6"/>
        <end position="66"/>
    </location>
</feature>
<evidence type="ECO:0000259" key="3">
    <source>
        <dbReference type="PROSITE" id="PS50977"/>
    </source>
</evidence>
<dbReference type="InterPro" id="IPR001647">
    <property type="entry name" value="HTH_TetR"/>
</dbReference>
<dbReference type="STRING" id="1121306.SAMN02745196_00887"/>
<evidence type="ECO:0000313" key="4">
    <source>
        <dbReference type="EMBL" id="SHH59209.1"/>
    </source>
</evidence>
<protein>
    <submittedName>
        <fullName evidence="4">Transcriptional regulator, TetR family</fullName>
    </submittedName>
</protein>
<dbReference type="Gene3D" id="1.10.357.10">
    <property type="entry name" value="Tetracycline Repressor, domain 2"/>
    <property type="match status" value="1"/>
</dbReference>
<accession>A0A1M5U8D2</accession>
<dbReference type="PROSITE" id="PS50977">
    <property type="entry name" value="HTH_TETR_2"/>
    <property type="match status" value="1"/>
</dbReference>
<name>A0A1M5U8D2_9CLOT</name>
<dbReference type="RefSeq" id="WP_072830425.1">
    <property type="nucleotide sequence ID" value="NZ_FQXP01000003.1"/>
</dbReference>
<gene>
    <name evidence="4" type="ORF">SAMN02745196_00887</name>
</gene>
<evidence type="ECO:0000256" key="1">
    <source>
        <dbReference type="ARBA" id="ARBA00023125"/>
    </source>
</evidence>
<sequence>MAKHYENPKQIILASAKDIAFNEGIASINIRKVAKKSDISIGTVYNYFPTKADLLVAVIENFWSDIFSEIDFSKLSNMNFLDSLEKIYDELNTYLSRFEEDWLEQLSILSAQEKLLSKKKEQEYFFIVKSIILSLMIKDENIKPSLIKTEKEKELFSEFIFDNIILLLKKQSSDFNFFKNLLIKLCYE</sequence>
<dbReference type="GO" id="GO:0003677">
    <property type="term" value="F:DNA binding"/>
    <property type="evidence" value="ECO:0007669"/>
    <property type="project" value="UniProtKB-UniRule"/>
</dbReference>
<evidence type="ECO:0000256" key="2">
    <source>
        <dbReference type="PROSITE-ProRule" id="PRU00335"/>
    </source>
</evidence>
<dbReference type="InterPro" id="IPR009057">
    <property type="entry name" value="Homeodomain-like_sf"/>
</dbReference>
<feature type="DNA-binding region" description="H-T-H motif" evidence="2">
    <location>
        <begin position="29"/>
        <end position="48"/>
    </location>
</feature>
<proteinExistence type="predicted"/>